<evidence type="ECO:0000313" key="11">
    <source>
        <dbReference type="Proteomes" id="UP000178894"/>
    </source>
</evidence>
<dbReference type="GO" id="GO:0004190">
    <property type="term" value="F:aspartic-type endopeptidase activity"/>
    <property type="evidence" value="ECO:0007669"/>
    <property type="project" value="InterPro"/>
</dbReference>
<dbReference type="GO" id="GO:0006465">
    <property type="term" value="P:signal peptide processing"/>
    <property type="evidence" value="ECO:0007669"/>
    <property type="project" value="TreeGrafter"/>
</dbReference>
<protein>
    <recommendedName>
        <fullName evidence="12">Prepilin peptidase</fullName>
    </recommendedName>
</protein>
<evidence type="ECO:0000256" key="6">
    <source>
        <dbReference type="ARBA" id="ARBA00023136"/>
    </source>
</evidence>
<dbReference type="Gene3D" id="1.20.120.1220">
    <property type="match status" value="1"/>
</dbReference>
<evidence type="ECO:0000256" key="7">
    <source>
        <dbReference type="SAM" id="Phobius"/>
    </source>
</evidence>
<dbReference type="PANTHER" id="PTHR30487">
    <property type="entry name" value="TYPE 4 PREPILIN-LIKE PROTEINS LEADER PEPTIDE-PROCESSING ENZYME"/>
    <property type="match status" value="1"/>
</dbReference>
<evidence type="ECO:0000256" key="2">
    <source>
        <dbReference type="ARBA" id="ARBA00005801"/>
    </source>
</evidence>
<evidence type="ECO:0000259" key="8">
    <source>
        <dbReference type="Pfam" id="PF01478"/>
    </source>
</evidence>
<evidence type="ECO:0000256" key="4">
    <source>
        <dbReference type="ARBA" id="ARBA00022692"/>
    </source>
</evidence>
<keyword evidence="4 7" id="KW-0812">Transmembrane</keyword>
<dbReference type="InterPro" id="IPR000045">
    <property type="entry name" value="Prepilin_IV_endopep_pep"/>
</dbReference>
<dbReference type="PANTHER" id="PTHR30487:SF0">
    <property type="entry name" value="PREPILIN LEADER PEPTIDASE_N-METHYLTRANSFERASE-RELATED"/>
    <property type="match status" value="1"/>
</dbReference>
<organism evidence="10 11">
    <name type="scientific">Candidatus Giovannonibacteria bacterium RIFCSPLOWO2_12_FULL_44_15</name>
    <dbReference type="NCBI Taxonomy" id="1798364"/>
    <lineage>
        <taxon>Bacteria</taxon>
        <taxon>Candidatus Giovannoniibacteriota</taxon>
    </lineage>
</organism>
<evidence type="ECO:0000256" key="3">
    <source>
        <dbReference type="ARBA" id="ARBA00022475"/>
    </source>
</evidence>
<comment type="caution">
    <text evidence="10">The sequence shown here is derived from an EMBL/GenBank/DDBJ whole genome shotgun (WGS) entry which is preliminary data.</text>
</comment>
<dbReference type="InterPro" id="IPR050882">
    <property type="entry name" value="Prepilin_peptidase/N-MTase"/>
</dbReference>
<dbReference type="InterPro" id="IPR010627">
    <property type="entry name" value="Prepilin_pept_A24_N"/>
</dbReference>
<evidence type="ECO:0000256" key="5">
    <source>
        <dbReference type="ARBA" id="ARBA00022989"/>
    </source>
</evidence>
<keyword evidence="5 7" id="KW-1133">Transmembrane helix</keyword>
<feature type="domain" description="Prepilin peptidase A24 N-terminal" evidence="9">
    <location>
        <begin position="10"/>
        <end position="92"/>
    </location>
</feature>
<name>A0A1F5Y171_9BACT</name>
<dbReference type="GO" id="GO:0005886">
    <property type="term" value="C:plasma membrane"/>
    <property type="evidence" value="ECO:0007669"/>
    <property type="project" value="UniProtKB-SubCell"/>
</dbReference>
<sequence>MQYIEIIVFLFGLAIGSFLNSIVFRYNTGESVANGRSRCFNCGRALSWAELIPVFSFLILRGKCKNCSSKISWQYPAGELLTGILFLAFFIEWQKKFPDNAAVLLFWFLICSFLVLITLYDIKHKIIPDSFAYSFLALAFLSKFIFSEINLLDLFLSLLPAAFLFSLWFFSKGRWMGLGDAKLMLGGGVFLGFPGVVYALLLSFWIGALAGIALLLGFSGITIKSEIPFGPFLILGIVLAFFFSDSLSFFSFFYA</sequence>
<keyword evidence="6 7" id="KW-0472">Membrane</keyword>
<dbReference type="AlphaFoldDB" id="A0A1F5Y171"/>
<feature type="transmembrane region" description="Helical" evidence="7">
    <location>
        <begin position="151"/>
        <end position="170"/>
    </location>
</feature>
<dbReference type="STRING" id="1798364.A3G54_02725"/>
<comment type="similarity">
    <text evidence="2">Belongs to the peptidase A24 family.</text>
</comment>
<evidence type="ECO:0000256" key="1">
    <source>
        <dbReference type="ARBA" id="ARBA00004651"/>
    </source>
</evidence>
<feature type="transmembrane region" description="Helical" evidence="7">
    <location>
        <begin position="103"/>
        <end position="120"/>
    </location>
</feature>
<evidence type="ECO:0008006" key="12">
    <source>
        <dbReference type="Google" id="ProtNLM"/>
    </source>
</evidence>
<proteinExistence type="inferred from homology"/>
<dbReference type="Pfam" id="PF06750">
    <property type="entry name" value="A24_N_bact"/>
    <property type="match status" value="1"/>
</dbReference>
<comment type="subcellular location">
    <subcellularLocation>
        <location evidence="1">Cell membrane</location>
        <topology evidence="1">Multi-pass membrane protein</topology>
    </subcellularLocation>
</comment>
<dbReference type="EMBL" id="MFIQ01000004">
    <property type="protein sequence ID" value="OGF93796.1"/>
    <property type="molecule type" value="Genomic_DNA"/>
</dbReference>
<gene>
    <name evidence="10" type="ORF">A3G54_02725</name>
</gene>
<feature type="transmembrane region" description="Helical" evidence="7">
    <location>
        <begin position="73"/>
        <end position="91"/>
    </location>
</feature>
<feature type="transmembrane region" description="Helical" evidence="7">
    <location>
        <begin position="190"/>
        <end position="217"/>
    </location>
</feature>
<keyword evidence="3" id="KW-1003">Cell membrane</keyword>
<accession>A0A1F5Y171</accession>
<feature type="transmembrane region" description="Helical" evidence="7">
    <location>
        <begin position="6"/>
        <end position="24"/>
    </location>
</feature>
<evidence type="ECO:0000259" key="9">
    <source>
        <dbReference type="Pfam" id="PF06750"/>
    </source>
</evidence>
<dbReference type="Proteomes" id="UP000178894">
    <property type="component" value="Unassembled WGS sequence"/>
</dbReference>
<dbReference type="Pfam" id="PF01478">
    <property type="entry name" value="Peptidase_A24"/>
    <property type="match status" value="1"/>
</dbReference>
<feature type="transmembrane region" description="Helical" evidence="7">
    <location>
        <begin position="45"/>
        <end position="61"/>
    </location>
</feature>
<feature type="transmembrane region" description="Helical" evidence="7">
    <location>
        <begin position="229"/>
        <end position="254"/>
    </location>
</feature>
<evidence type="ECO:0000313" key="10">
    <source>
        <dbReference type="EMBL" id="OGF93796.1"/>
    </source>
</evidence>
<reference evidence="10 11" key="1">
    <citation type="journal article" date="2016" name="Nat. Commun.">
        <title>Thousands of microbial genomes shed light on interconnected biogeochemical processes in an aquifer system.</title>
        <authorList>
            <person name="Anantharaman K."/>
            <person name="Brown C.T."/>
            <person name="Hug L.A."/>
            <person name="Sharon I."/>
            <person name="Castelle C.J."/>
            <person name="Probst A.J."/>
            <person name="Thomas B.C."/>
            <person name="Singh A."/>
            <person name="Wilkins M.J."/>
            <person name="Karaoz U."/>
            <person name="Brodie E.L."/>
            <person name="Williams K.H."/>
            <person name="Hubbard S.S."/>
            <person name="Banfield J.F."/>
        </authorList>
    </citation>
    <scope>NUCLEOTIDE SEQUENCE [LARGE SCALE GENOMIC DNA]</scope>
</reference>
<feature type="domain" description="Prepilin type IV endopeptidase peptidase" evidence="8">
    <location>
        <begin position="109"/>
        <end position="212"/>
    </location>
</feature>